<keyword evidence="1" id="KW-0812">Transmembrane</keyword>
<keyword evidence="1" id="KW-1133">Transmembrane helix</keyword>
<keyword evidence="1" id="KW-0472">Membrane</keyword>
<name>A0A559M4S3_9HELO</name>
<feature type="transmembrane region" description="Helical" evidence="1">
    <location>
        <begin position="15"/>
        <end position="34"/>
    </location>
</feature>
<dbReference type="Proteomes" id="UP000315522">
    <property type="component" value="Unassembled WGS sequence"/>
</dbReference>
<organism evidence="2 3">
    <name type="scientific">Lachnellula willkommii</name>
    <dbReference type="NCBI Taxonomy" id="215461"/>
    <lineage>
        <taxon>Eukaryota</taxon>
        <taxon>Fungi</taxon>
        <taxon>Dikarya</taxon>
        <taxon>Ascomycota</taxon>
        <taxon>Pezizomycotina</taxon>
        <taxon>Leotiomycetes</taxon>
        <taxon>Helotiales</taxon>
        <taxon>Lachnaceae</taxon>
        <taxon>Lachnellula</taxon>
    </lineage>
</organism>
<gene>
    <name evidence="2" type="ORF">LAWI1_G004865</name>
</gene>
<dbReference type="AlphaFoldDB" id="A0A559M4S3"/>
<protein>
    <submittedName>
        <fullName evidence="2">Uncharacterized protein</fullName>
    </submittedName>
</protein>
<accession>A0A559M4S3</accession>
<keyword evidence="3" id="KW-1185">Reference proteome</keyword>
<evidence type="ECO:0000313" key="3">
    <source>
        <dbReference type="Proteomes" id="UP000315522"/>
    </source>
</evidence>
<sequence>MPAPQSILSRQRTPILIGTFLTGSALFVGLKWRAVMARSEAAKKASSKEANANFSVAPGRSGKCAI</sequence>
<reference evidence="2 3" key="1">
    <citation type="submission" date="2018-05" db="EMBL/GenBank/DDBJ databases">
        <title>Genome sequencing and assembly of the regulated plant pathogen Lachnellula willkommii and related sister species for the development of diagnostic species identification markers.</title>
        <authorList>
            <person name="Giroux E."/>
            <person name="Bilodeau G."/>
        </authorList>
    </citation>
    <scope>NUCLEOTIDE SEQUENCE [LARGE SCALE GENOMIC DNA]</scope>
    <source>
        <strain evidence="2 3">CBS 172.35</strain>
    </source>
</reference>
<evidence type="ECO:0000313" key="2">
    <source>
        <dbReference type="EMBL" id="TVY87968.1"/>
    </source>
</evidence>
<evidence type="ECO:0000256" key="1">
    <source>
        <dbReference type="SAM" id="Phobius"/>
    </source>
</evidence>
<proteinExistence type="predicted"/>
<comment type="caution">
    <text evidence="2">The sequence shown here is derived from an EMBL/GenBank/DDBJ whole genome shotgun (WGS) entry which is preliminary data.</text>
</comment>
<dbReference type="EMBL" id="QGML01002026">
    <property type="protein sequence ID" value="TVY87968.1"/>
    <property type="molecule type" value="Genomic_DNA"/>
</dbReference>